<gene>
    <name evidence="1" type="ORF">Slati_4164300</name>
</gene>
<reference evidence="1" key="1">
    <citation type="submission" date="2020-06" db="EMBL/GenBank/DDBJ databases">
        <authorList>
            <person name="Li T."/>
            <person name="Hu X."/>
            <person name="Zhang T."/>
            <person name="Song X."/>
            <person name="Zhang H."/>
            <person name="Dai N."/>
            <person name="Sheng W."/>
            <person name="Hou X."/>
            <person name="Wei L."/>
        </authorList>
    </citation>
    <scope>NUCLEOTIDE SEQUENCE</scope>
    <source>
        <strain evidence="1">KEN1</strain>
        <tissue evidence="1">Leaf</tissue>
    </source>
</reference>
<evidence type="ECO:0000313" key="1">
    <source>
        <dbReference type="EMBL" id="KAL0401344.1"/>
    </source>
</evidence>
<comment type="caution">
    <text evidence="1">The sequence shown here is derived from an EMBL/GenBank/DDBJ whole genome shotgun (WGS) entry which is preliminary data.</text>
</comment>
<accession>A0AAW2TA08</accession>
<organism evidence="1">
    <name type="scientific">Sesamum latifolium</name>
    <dbReference type="NCBI Taxonomy" id="2727402"/>
    <lineage>
        <taxon>Eukaryota</taxon>
        <taxon>Viridiplantae</taxon>
        <taxon>Streptophyta</taxon>
        <taxon>Embryophyta</taxon>
        <taxon>Tracheophyta</taxon>
        <taxon>Spermatophyta</taxon>
        <taxon>Magnoliopsida</taxon>
        <taxon>eudicotyledons</taxon>
        <taxon>Gunneridae</taxon>
        <taxon>Pentapetalae</taxon>
        <taxon>asterids</taxon>
        <taxon>lamiids</taxon>
        <taxon>Lamiales</taxon>
        <taxon>Pedaliaceae</taxon>
        <taxon>Sesamum</taxon>
    </lineage>
</organism>
<dbReference type="EMBL" id="JACGWN010000015">
    <property type="protein sequence ID" value="KAL0401344.1"/>
    <property type="molecule type" value="Genomic_DNA"/>
</dbReference>
<sequence>MRLGHNLGTRRRIPRWQGASTPRLGITALRMRPQRPSHVHCSLGTSIGPRLRRGRLICLARVGPHLKSDAHSICRLLEMIPHGTPDVPSCPSAWLRNMPTVRRRPTTAHLSQRTPMDG</sequence>
<reference evidence="1" key="2">
    <citation type="journal article" date="2024" name="Plant">
        <title>Genomic evolution and insights into agronomic trait innovations of Sesamum species.</title>
        <authorList>
            <person name="Miao H."/>
            <person name="Wang L."/>
            <person name="Qu L."/>
            <person name="Liu H."/>
            <person name="Sun Y."/>
            <person name="Le M."/>
            <person name="Wang Q."/>
            <person name="Wei S."/>
            <person name="Zheng Y."/>
            <person name="Lin W."/>
            <person name="Duan Y."/>
            <person name="Cao H."/>
            <person name="Xiong S."/>
            <person name="Wang X."/>
            <person name="Wei L."/>
            <person name="Li C."/>
            <person name="Ma Q."/>
            <person name="Ju M."/>
            <person name="Zhao R."/>
            <person name="Li G."/>
            <person name="Mu C."/>
            <person name="Tian Q."/>
            <person name="Mei H."/>
            <person name="Zhang T."/>
            <person name="Gao T."/>
            <person name="Zhang H."/>
        </authorList>
    </citation>
    <scope>NUCLEOTIDE SEQUENCE</scope>
    <source>
        <strain evidence="1">KEN1</strain>
    </source>
</reference>
<dbReference type="AlphaFoldDB" id="A0AAW2TA08"/>
<name>A0AAW2TA08_9LAMI</name>
<protein>
    <submittedName>
        <fullName evidence="1">Uncharacterized protein</fullName>
    </submittedName>
</protein>
<proteinExistence type="predicted"/>